<evidence type="ECO:0000313" key="2">
    <source>
        <dbReference type="Proteomes" id="UP000095563"/>
    </source>
</evidence>
<proteinExistence type="predicted"/>
<dbReference type="EMBL" id="CZBO01000001">
    <property type="protein sequence ID" value="CUP63112.1"/>
    <property type="molecule type" value="Genomic_DNA"/>
</dbReference>
<dbReference type="Proteomes" id="UP000095563">
    <property type="component" value="Unassembled WGS sequence"/>
</dbReference>
<reference evidence="1 2" key="1">
    <citation type="submission" date="2015-09" db="EMBL/GenBank/DDBJ databases">
        <authorList>
            <consortium name="Pathogen Informatics"/>
        </authorList>
    </citation>
    <scope>NUCLEOTIDE SEQUENCE [LARGE SCALE GENOMIC DNA]</scope>
    <source>
        <strain evidence="1 2">2789STDY5834956</strain>
    </source>
</reference>
<name>A0A174PQ13_9CLOT</name>
<protein>
    <submittedName>
        <fullName evidence="1">Uncharacterized protein</fullName>
    </submittedName>
</protein>
<dbReference type="AlphaFoldDB" id="A0A174PQ13"/>
<organism evidence="1 2">
    <name type="scientific">Clostridium baratii</name>
    <dbReference type="NCBI Taxonomy" id="1561"/>
    <lineage>
        <taxon>Bacteria</taxon>
        <taxon>Bacillati</taxon>
        <taxon>Bacillota</taxon>
        <taxon>Clostridia</taxon>
        <taxon>Eubacteriales</taxon>
        <taxon>Clostridiaceae</taxon>
        <taxon>Clostridium</taxon>
    </lineage>
</organism>
<sequence>MFLLEDLLKEFKYDMKIRNLTPRTIKTSYNSTVKFLKYYENKLKIIELEEIIHLHIK</sequence>
<evidence type="ECO:0000313" key="1">
    <source>
        <dbReference type="EMBL" id="CUP63112.1"/>
    </source>
</evidence>
<gene>
    <name evidence="1" type="ORF">ERS852568_00214</name>
</gene>
<dbReference type="RefSeq" id="WP_155499113.1">
    <property type="nucleotide sequence ID" value="NZ_CZBO01000001.1"/>
</dbReference>
<accession>A0A174PQ13</accession>